<protein>
    <submittedName>
        <fullName evidence="4">ATP-binding protein</fullName>
    </submittedName>
</protein>
<keyword evidence="2 4" id="KW-0067">ATP-binding</keyword>
<keyword evidence="1" id="KW-0547">Nucleotide-binding</keyword>
<gene>
    <name evidence="4" type="ORF">ACFSJD_36135</name>
</gene>
<sequence>MEFVVASALKDRHGVSSQAGLVGRQQDLEVVRSFAAQASVSGGALVIAGEPGVGKTTLLDAVAMEADAAGTRILRAAGVEYEAGISYAGLNLALQPLAGSIPLLDGAYRDALRVVFGLDVAVAPDRCTLCNAFLELLRRESADQPVLLLVDDLQWLDRPSAAVFGFTARRAVGSRVGLMGTIRAGDEGFFDRAMLAEHELVPLTESASAELLDRRFPSLDRRLRERVMAEAMGNPLALVELSAASGRFGLSKRLQARFGVRISDLPALTRQVLLLAALEGTGSLAVLEAASPADVLDALAPAEAISLVRVDTATSKVSFRHPLTRSAVAGLARAAEQRHAHRRLAAALSDDPERRAWHLANAVVRPDEQVAASLEEAAYQRLRRGDPVGAVTALTRAAELSPTDADRARRLADAAYAGAGIAGGLDAAPGILREAHRADPDSSRSLEAAIATAYVLLNTDGDIDTSHRILVAAVEAARHETPPASALIEALNLLCRVCFFGGRQELWKPLDAAINRLGSQTPRSLDLLRRFIGDPAHAGASAVADLDAAVAGLHDEPHPAEVIRISTASVYVDRLLGCHAGLRRVALEGRETGDVGTIAQATQILAFEAYADGRWDEADSLLAESLPLSEQHGYRLFALYAKYCQALLAAARGEDASVRSLTDEITRWAVPRGVLVVRQLCSHANGLAALGRGAFDDAYRETATMSSTGVLLPMRAHALWSILDHAEAAARTGRTAEAAAHACTVSRLRVQDISGRLALLVGAAEGLAADRDGAGACFERALQVPGADRWPFDLARVQLLYGEHLRRMRAYAQARTYLDAALDAFQRLGAVPWIRRAAGELRVTGVQPGRRGRLTGTLTDQEREIAQLAATGMTNKQIAQRLFLSDRTVAAHLYRAFPKLGISSRAGLRDALDAL</sequence>
<proteinExistence type="predicted"/>
<accession>A0ABW4F6E9</accession>
<dbReference type="InterPro" id="IPR041664">
    <property type="entry name" value="AAA_16"/>
</dbReference>
<dbReference type="InterPro" id="IPR003593">
    <property type="entry name" value="AAA+_ATPase"/>
</dbReference>
<dbReference type="InterPro" id="IPR011990">
    <property type="entry name" value="TPR-like_helical_dom_sf"/>
</dbReference>
<dbReference type="CDD" id="cd06170">
    <property type="entry name" value="LuxR_C_like"/>
    <property type="match status" value="1"/>
</dbReference>
<dbReference type="SUPFAM" id="SSF48452">
    <property type="entry name" value="TPR-like"/>
    <property type="match status" value="1"/>
</dbReference>
<evidence type="ECO:0000259" key="3">
    <source>
        <dbReference type="PROSITE" id="PS50043"/>
    </source>
</evidence>
<evidence type="ECO:0000256" key="2">
    <source>
        <dbReference type="ARBA" id="ARBA00022840"/>
    </source>
</evidence>
<keyword evidence="5" id="KW-1185">Reference proteome</keyword>
<reference evidence="5" key="1">
    <citation type="journal article" date="2019" name="Int. J. Syst. Evol. Microbiol.">
        <title>The Global Catalogue of Microorganisms (GCM) 10K type strain sequencing project: providing services to taxonomists for standard genome sequencing and annotation.</title>
        <authorList>
            <consortium name="The Broad Institute Genomics Platform"/>
            <consortium name="The Broad Institute Genome Sequencing Center for Infectious Disease"/>
            <person name="Wu L."/>
            <person name="Ma J."/>
        </authorList>
    </citation>
    <scope>NUCLEOTIDE SEQUENCE [LARGE SCALE GENOMIC DNA]</scope>
    <source>
        <strain evidence="5">CCM 7043</strain>
    </source>
</reference>
<dbReference type="Gene3D" id="3.40.50.300">
    <property type="entry name" value="P-loop containing nucleotide triphosphate hydrolases"/>
    <property type="match status" value="1"/>
</dbReference>
<name>A0ABW4F6E9_9PSEU</name>
<dbReference type="PANTHER" id="PTHR16305:SF35">
    <property type="entry name" value="TRANSCRIPTIONAL ACTIVATOR DOMAIN"/>
    <property type="match status" value="1"/>
</dbReference>
<dbReference type="Gene3D" id="1.25.40.10">
    <property type="entry name" value="Tetratricopeptide repeat domain"/>
    <property type="match status" value="1"/>
</dbReference>
<comment type="caution">
    <text evidence="4">The sequence shown here is derived from an EMBL/GenBank/DDBJ whole genome shotgun (WGS) entry which is preliminary data.</text>
</comment>
<dbReference type="PANTHER" id="PTHR16305">
    <property type="entry name" value="TESTICULAR SOLUBLE ADENYLYL CYCLASE"/>
    <property type="match status" value="1"/>
</dbReference>
<evidence type="ECO:0000313" key="5">
    <source>
        <dbReference type="Proteomes" id="UP001597114"/>
    </source>
</evidence>
<dbReference type="SMART" id="SM00382">
    <property type="entry name" value="AAA"/>
    <property type="match status" value="1"/>
</dbReference>
<dbReference type="RefSeq" id="WP_344725034.1">
    <property type="nucleotide sequence ID" value="NZ_BAAAUS010000028.1"/>
</dbReference>
<dbReference type="InterPro" id="IPR000792">
    <property type="entry name" value="Tscrpt_reg_LuxR_C"/>
</dbReference>
<dbReference type="SMART" id="SM00421">
    <property type="entry name" value="HTH_LUXR"/>
    <property type="match status" value="1"/>
</dbReference>
<evidence type="ECO:0000256" key="1">
    <source>
        <dbReference type="ARBA" id="ARBA00022741"/>
    </source>
</evidence>
<dbReference type="EMBL" id="JBHUCO010000054">
    <property type="protein sequence ID" value="MFD1522964.1"/>
    <property type="molecule type" value="Genomic_DNA"/>
</dbReference>
<dbReference type="Proteomes" id="UP001597114">
    <property type="component" value="Unassembled WGS sequence"/>
</dbReference>
<evidence type="ECO:0000313" key="4">
    <source>
        <dbReference type="EMBL" id="MFD1522964.1"/>
    </source>
</evidence>
<dbReference type="InterPro" id="IPR036388">
    <property type="entry name" value="WH-like_DNA-bd_sf"/>
</dbReference>
<dbReference type="Pfam" id="PF13191">
    <property type="entry name" value="AAA_16"/>
    <property type="match status" value="1"/>
</dbReference>
<dbReference type="InterPro" id="IPR016032">
    <property type="entry name" value="Sig_transdc_resp-reg_C-effctor"/>
</dbReference>
<dbReference type="Gene3D" id="1.10.10.10">
    <property type="entry name" value="Winged helix-like DNA-binding domain superfamily/Winged helix DNA-binding domain"/>
    <property type="match status" value="1"/>
</dbReference>
<dbReference type="PROSITE" id="PS50043">
    <property type="entry name" value="HTH_LUXR_2"/>
    <property type="match status" value="1"/>
</dbReference>
<dbReference type="Pfam" id="PF00196">
    <property type="entry name" value="GerE"/>
    <property type="match status" value="1"/>
</dbReference>
<dbReference type="PROSITE" id="PS00622">
    <property type="entry name" value="HTH_LUXR_1"/>
    <property type="match status" value="1"/>
</dbReference>
<dbReference type="SUPFAM" id="SSF52540">
    <property type="entry name" value="P-loop containing nucleoside triphosphate hydrolases"/>
    <property type="match status" value="1"/>
</dbReference>
<dbReference type="SUPFAM" id="SSF46894">
    <property type="entry name" value="C-terminal effector domain of the bipartite response regulators"/>
    <property type="match status" value="1"/>
</dbReference>
<dbReference type="InterPro" id="IPR027417">
    <property type="entry name" value="P-loop_NTPase"/>
</dbReference>
<feature type="domain" description="HTH luxR-type" evidence="3">
    <location>
        <begin position="851"/>
        <end position="915"/>
    </location>
</feature>
<dbReference type="PRINTS" id="PR00038">
    <property type="entry name" value="HTHLUXR"/>
</dbReference>
<dbReference type="GO" id="GO:0005524">
    <property type="term" value="F:ATP binding"/>
    <property type="evidence" value="ECO:0007669"/>
    <property type="project" value="UniProtKB-KW"/>
</dbReference>
<organism evidence="4 5">
    <name type="scientific">Pseudonocardia yunnanensis</name>
    <dbReference type="NCBI Taxonomy" id="58107"/>
    <lineage>
        <taxon>Bacteria</taxon>
        <taxon>Bacillati</taxon>
        <taxon>Actinomycetota</taxon>
        <taxon>Actinomycetes</taxon>
        <taxon>Pseudonocardiales</taxon>
        <taxon>Pseudonocardiaceae</taxon>
        <taxon>Pseudonocardia</taxon>
    </lineage>
</organism>